<dbReference type="SMART" id="SM01162">
    <property type="entry name" value="DUF1771"/>
    <property type="match status" value="1"/>
</dbReference>
<keyword evidence="4" id="KW-1185">Reference proteome</keyword>
<dbReference type="HOGENOM" id="CLU_1091246_0_0_1"/>
<proteinExistence type="predicted"/>
<reference evidence="4" key="1">
    <citation type="journal article" date="2013" name="Science">
        <title>The Amborella genome and the evolution of flowering plants.</title>
        <authorList>
            <consortium name="Amborella Genome Project"/>
        </authorList>
    </citation>
    <scope>NUCLEOTIDE SEQUENCE [LARGE SCALE GENOMIC DNA]</scope>
</reference>
<dbReference type="Gene3D" id="3.30.1370.110">
    <property type="match status" value="1"/>
</dbReference>
<evidence type="ECO:0000259" key="2">
    <source>
        <dbReference type="PROSITE" id="PS50828"/>
    </source>
</evidence>
<accession>W1PRE4</accession>
<dbReference type="AlphaFoldDB" id="W1PRE4"/>
<evidence type="ECO:0000313" key="3">
    <source>
        <dbReference type="EMBL" id="ERN09805.1"/>
    </source>
</evidence>
<dbReference type="PANTHER" id="PTHR47676:SF1">
    <property type="entry name" value="SMR DOMAIN-CONTAINING PROTEIN"/>
    <property type="match status" value="1"/>
</dbReference>
<dbReference type="InterPro" id="IPR055319">
    <property type="entry name" value="At5g58720-like"/>
</dbReference>
<gene>
    <name evidence="3" type="ORF">AMTR_s00029p00245320</name>
</gene>
<dbReference type="InterPro" id="IPR013899">
    <property type="entry name" value="DUF1771"/>
</dbReference>
<dbReference type="PROSITE" id="PS50828">
    <property type="entry name" value="SMR"/>
    <property type="match status" value="1"/>
</dbReference>
<organism evidence="3 4">
    <name type="scientific">Amborella trichopoda</name>
    <dbReference type="NCBI Taxonomy" id="13333"/>
    <lineage>
        <taxon>Eukaryota</taxon>
        <taxon>Viridiplantae</taxon>
        <taxon>Streptophyta</taxon>
        <taxon>Embryophyta</taxon>
        <taxon>Tracheophyta</taxon>
        <taxon>Spermatophyta</taxon>
        <taxon>Magnoliopsida</taxon>
        <taxon>Amborellales</taxon>
        <taxon>Amborellaceae</taxon>
        <taxon>Amborella</taxon>
    </lineage>
</organism>
<name>W1PRE4_AMBTC</name>
<dbReference type="PANTHER" id="PTHR47676">
    <property type="entry name" value="OS01G0225100 PROTEIN"/>
    <property type="match status" value="1"/>
</dbReference>
<dbReference type="STRING" id="13333.W1PRE4"/>
<evidence type="ECO:0000256" key="1">
    <source>
        <dbReference type="SAM" id="MobiDB-lite"/>
    </source>
</evidence>
<dbReference type="Proteomes" id="UP000017836">
    <property type="component" value="Unassembled WGS sequence"/>
</dbReference>
<feature type="region of interest" description="Disordered" evidence="1">
    <location>
        <begin position="1"/>
        <end position="28"/>
    </location>
</feature>
<dbReference type="EMBL" id="KI392980">
    <property type="protein sequence ID" value="ERN09805.1"/>
    <property type="molecule type" value="Genomic_DNA"/>
</dbReference>
<protein>
    <recommendedName>
        <fullName evidence="2">Smr domain-containing protein</fullName>
    </recommendedName>
</protein>
<dbReference type="Gramene" id="ERN09805">
    <property type="protein sequence ID" value="ERN09805"/>
    <property type="gene ID" value="AMTR_s00029p00245320"/>
</dbReference>
<dbReference type="InterPro" id="IPR002625">
    <property type="entry name" value="Smr_dom"/>
</dbReference>
<dbReference type="InterPro" id="IPR036063">
    <property type="entry name" value="Smr_dom_sf"/>
</dbReference>
<dbReference type="eggNOG" id="KOG2401">
    <property type="taxonomic scope" value="Eukaryota"/>
</dbReference>
<sequence length="255" mass="28752">MLLALSSSSFGVSDDGTSSPYKISSEGSMETDLSSDFQTVDQALELKFPQLCKWLYEIPQSAEYNSRDDSDLMHVHGAHILSHPGMCEGDPQQKVLETLFNIPESTEHEPKYMDWKSVTNKLEASGEGLKFQSGELQPSLVEASVGKGDEYKFFRKPARLHWDDMKSLYKRAATAYTKGEWANAAHLSEKGRACKRMARKAEESASKRIFELRNKGVQNEVTIDLHGQHVKEALRILKFHITLFTCTPGNYINML</sequence>
<feature type="domain" description="Smr" evidence="2">
    <location>
        <begin position="223"/>
        <end position="255"/>
    </location>
</feature>
<dbReference type="Pfam" id="PF08590">
    <property type="entry name" value="DUF1771"/>
    <property type="match status" value="1"/>
</dbReference>
<evidence type="ECO:0000313" key="4">
    <source>
        <dbReference type="Proteomes" id="UP000017836"/>
    </source>
</evidence>